<feature type="compositionally biased region" description="Polar residues" evidence="1">
    <location>
        <begin position="122"/>
        <end position="138"/>
    </location>
</feature>
<feature type="compositionally biased region" description="Polar residues" evidence="1">
    <location>
        <begin position="347"/>
        <end position="361"/>
    </location>
</feature>
<evidence type="ECO:0000313" key="3">
    <source>
        <dbReference type="EMBL" id="EEN58792.1"/>
    </source>
</evidence>
<dbReference type="InParanoid" id="C3YLM3"/>
<feature type="transmembrane region" description="Helical" evidence="2">
    <location>
        <begin position="63"/>
        <end position="85"/>
    </location>
</feature>
<keyword evidence="2" id="KW-0472">Membrane</keyword>
<name>C3YLM3_BRAFL</name>
<keyword evidence="2" id="KW-1133">Transmembrane helix</keyword>
<feature type="region of interest" description="Disordered" evidence="1">
    <location>
        <begin position="122"/>
        <end position="144"/>
    </location>
</feature>
<dbReference type="EMBL" id="GG666528">
    <property type="protein sequence ID" value="EEN58792.1"/>
    <property type="molecule type" value="Genomic_DNA"/>
</dbReference>
<feature type="compositionally biased region" description="Polar residues" evidence="1">
    <location>
        <begin position="323"/>
        <end position="334"/>
    </location>
</feature>
<feature type="region of interest" description="Disordered" evidence="1">
    <location>
        <begin position="347"/>
        <end position="368"/>
    </location>
</feature>
<reference evidence="3" key="1">
    <citation type="journal article" date="2008" name="Nature">
        <title>The amphioxus genome and the evolution of the chordate karyotype.</title>
        <authorList>
            <consortium name="US DOE Joint Genome Institute (JGI-PGF)"/>
            <person name="Putnam N.H."/>
            <person name="Butts T."/>
            <person name="Ferrier D.E.K."/>
            <person name="Furlong R.F."/>
            <person name="Hellsten U."/>
            <person name="Kawashima T."/>
            <person name="Robinson-Rechavi M."/>
            <person name="Shoguchi E."/>
            <person name="Terry A."/>
            <person name="Yu J.-K."/>
            <person name="Benito-Gutierrez E.L."/>
            <person name="Dubchak I."/>
            <person name="Garcia-Fernandez J."/>
            <person name="Gibson-Brown J.J."/>
            <person name="Grigoriev I.V."/>
            <person name="Horton A.C."/>
            <person name="de Jong P.J."/>
            <person name="Jurka J."/>
            <person name="Kapitonov V.V."/>
            <person name="Kohara Y."/>
            <person name="Kuroki Y."/>
            <person name="Lindquist E."/>
            <person name="Lucas S."/>
            <person name="Osoegawa K."/>
            <person name="Pennacchio L.A."/>
            <person name="Salamov A.A."/>
            <person name="Satou Y."/>
            <person name="Sauka-Spengler T."/>
            <person name="Schmutz J."/>
            <person name="Shin-I T."/>
            <person name="Toyoda A."/>
            <person name="Bronner-Fraser M."/>
            <person name="Fujiyama A."/>
            <person name="Holland L.Z."/>
            <person name="Holland P.W.H."/>
            <person name="Satoh N."/>
            <person name="Rokhsar D.S."/>
        </authorList>
    </citation>
    <scope>NUCLEOTIDE SEQUENCE [LARGE SCALE GENOMIC DNA]</scope>
    <source>
        <strain evidence="3">S238N-H82</strain>
        <tissue evidence="3">Testes</tissue>
    </source>
</reference>
<feature type="compositionally biased region" description="Polar residues" evidence="1">
    <location>
        <begin position="257"/>
        <end position="266"/>
    </location>
</feature>
<accession>C3YLM3</accession>
<keyword evidence="2" id="KW-0812">Transmembrane</keyword>
<evidence type="ECO:0000256" key="2">
    <source>
        <dbReference type="SAM" id="Phobius"/>
    </source>
</evidence>
<sequence length="368" mass="39437">MTKKIAHSSSLIGGESPREVKKTQANYSSTIPKALSHRPNFALTQTKKIAHSSSRIGGESLRVWVVTGSVVGAVVVLNGVGLAFYCALVRKQSNNATAQLGHVNNIAAGQVVNNACFQQTGSSQNAQADDQEGCSNGPETDPDSCLYETIPETVEPYARSSYVFDVPQYHIGESADMTNPEETEGTSTFPGPEAQAFDHAGNHGEVTDDDKVESKVVKSETEACVNVVKTNTIEPYASCPYVFDVPQYHLMDAETAGETSPKNNEGANALSGPYEPGEVSDEDGVDNESPKLDDGQSCIQETTTNSTSKPSSNSRLKCDVYNREQTGTSAEVSKTYGTDGIRQFARSSGYSSGQERQNTYTDLAFPNI</sequence>
<evidence type="ECO:0000256" key="1">
    <source>
        <dbReference type="SAM" id="MobiDB-lite"/>
    </source>
</evidence>
<protein>
    <submittedName>
        <fullName evidence="3">Uncharacterized protein</fullName>
    </submittedName>
</protein>
<feature type="region of interest" description="Disordered" evidence="1">
    <location>
        <begin position="1"/>
        <end position="25"/>
    </location>
</feature>
<feature type="region of interest" description="Disordered" evidence="1">
    <location>
        <begin position="255"/>
        <end position="334"/>
    </location>
</feature>
<proteinExistence type="predicted"/>
<feature type="compositionally biased region" description="Low complexity" evidence="1">
    <location>
        <begin position="302"/>
        <end position="314"/>
    </location>
</feature>
<dbReference type="AlphaFoldDB" id="C3YLM3"/>
<organism>
    <name type="scientific">Branchiostoma floridae</name>
    <name type="common">Florida lancelet</name>
    <name type="synonym">Amphioxus</name>
    <dbReference type="NCBI Taxonomy" id="7739"/>
    <lineage>
        <taxon>Eukaryota</taxon>
        <taxon>Metazoa</taxon>
        <taxon>Chordata</taxon>
        <taxon>Cephalochordata</taxon>
        <taxon>Leptocardii</taxon>
        <taxon>Amphioxiformes</taxon>
        <taxon>Branchiostomatidae</taxon>
        <taxon>Branchiostoma</taxon>
    </lineage>
</organism>
<gene>
    <name evidence="3" type="ORF">BRAFLDRAFT_93726</name>
</gene>